<dbReference type="Pfam" id="PF00034">
    <property type="entry name" value="Cytochrom_C"/>
    <property type="match status" value="1"/>
</dbReference>
<protein>
    <recommendedName>
        <fullName evidence="4">cytochrome-c oxidase</fullName>
        <ecNumber evidence="4">7.1.1.9</ecNumber>
    </recommendedName>
    <alternativeName>
        <fullName evidence="17">Cytochrome aa3 subunit 2</fullName>
    </alternativeName>
</protein>
<evidence type="ECO:0000313" key="24">
    <source>
        <dbReference type="Proteomes" id="UP000494252"/>
    </source>
</evidence>
<dbReference type="SUPFAM" id="SSF46626">
    <property type="entry name" value="Cytochrome c"/>
    <property type="match status" value="1"/>
</dbReference>
<keyword evidence="8 20" id="KW-0812">Transmembrane</keyword>
<dbReference type="InterPro" id="IPR002429">
    <property type="entry name" value="CcO_II-like_C"/>
</dbReference>
<dbReference type="GO" id="GO:0016020">
    <property type="term" value="C:membrane"/>
    <property type="evidence" value="ECO:0007669"/>
    <property type="project" value="UniProtKB-SubCell"/>
</dbReference>
<dbReference type="InterPro" id="IPR036257">
    <property type="entry name" value="Cyt_c_oxidase_su2_TM_sf"/>
</dbReference>
<dbReference type="InterPro" id="IPR045187">
    <property type="entry name" value="CcO_II"/>
</dbReference>
<evidence type="ECO:0000256" key="8">
    <source>
        <dbReference type="ARBA" id="ARBA00022692"/>
    </source>
</evidence>
<evidence type="ECO:0000256" key="13">
    <source>
        <dbReference type="ARBA" id="ARBA00023004"/>
    </source>
</evidence>
<evidence type="ECO:0000256" key="10">
    <source>
        <dbReference type="ARBA" id="ARBA00022967"/>
    </source>
</evidence>
<dbReference type="GO" id="GO:0004129">
    <property type="term" value="F:cytochrome-c oxidase activity"/>
    <property type="evidence" value="ECO:0007669"/>
    <property type="project" value="UniProtKB-EC"/>
</dbReference>
<dbReference type="PROSITE" id="PS50857">
    <property type="entry name" value="COX2_CUA"/>
    <property type="match status" value="1"/>
</dbReference>
<dbReference type="NCBIfam" id="TIGR02866">
    <property type="entry name" value="CoxB"/>
    <property type="match status" value="1"/>
</dbReference>
<keyword evidence="24" id="KW-1185">Reference proteome</keyword>
<name>A0A6J5FWL1_9BURK</name>
<dbReference type="GO" id="GO:0042597">
    <property type="term" value="C:periplasmic space"/>
    <property type="evidence" value="ECO:0007669"/>
    <property type="project" value="UniProtKB-SubCell"/>
</dbReference>
<comment type="similarity">
    <text evidence="3">Belongs to the cytochrome c oxidase subunit 2 family.</text>
</comment>
<keyword evidence="11" id="KW-0249">Electron transport</keyword>
<keyword evidence="9 19" id="KW-0479">Metal-binding</keyword>
<evidence type="ECO:0000313" key="23">
    <source>
        <dbReference type="EMBL" id="CAB3786910.1"/>
    </source>
</evidence>
<evidence type="ECO:0000256" key="18">
    <source>
        <dbReference type="ARBA" id="ARBA00047816"/>
    </source>
</evidence>
<dbReference type="InterPro" id="IPR014222">
    <property type="entry name" value="Cyt_c_oxidase_su2"/>
</dbReference>
<feature type="transmembrane region" description="Helical" evidence="20">
    <location>
        <begin position="69"/>
        <end position="90"/>
    </location>
</feature>
<keyword evidence="7" id="KW-0679">Respiratory chain</keyword>
<dbReference type="Proteomes" id="UP000494252">
    <property type="component" value="Unassembled WGS sequence"/>
</dbReference>
<evidence type="ECO:0000256" key="5">
    <source>
        <dbReference type="ARBA" id="ARBA00022448"/>
    </source>
</evidence>
<evidence type="ECO:0000256" key="6">
    <source>
        <dbReference type="ARBA" id="ARBA00022617"/>
    </source>
</evidence>
<evidence type="ECO:0000259" key="21">
    <source>
        <dbReference type="PROSITE" id="PS50857"/>
    </source>
</evidence>
<dbReference type="InterPro" id="IPR009056">
    <property type="entry name" value="Cyt_c-like_dom"/>
</dbReference>
<dbReference type="Gene3D" id="1.10.287.90">
    <property type="match status" value="1"/>
</dbReference>
<dbReference type="InterPro" id="IPR034236">
    <property type="entry name" value="CuRO_CcO_Caa3_II"/>
</dbReference>
<comment type="subcellular location">
    <subcellularLocation>
        <location evidence="1">Membrane</location>
        <topology evidence="1">Multi-pass membrane protein</topology>
    </subcellularLocation>
    <subcellularLocation>
        <location evidence="2">Periplasm</location>
    </subcellularLocation>
</comment>
<dbReference type="Gene3D" id="2.60.40.420">
    <property type="entry name" value="Cupredoxins - blue copper proteins"/>
    <property type="match status" value="1"/>
</dbReference>
<dbReference type="GO" id="GO:0020037">
    <property type="term" value="F:heme binding"/>
    <property type="evidence" value="ECO:0007669"/>
    <property type="project" value="InterPro"/>
</dbReference>
<keyword evidence="12 20" id="KW-1133">Transmembrane helix</keyword>
<reference evidence="23 24" key="1">
    <citation type="submission" date="2020-04" db="EMBL/GenBank/DDBJ databases">
        <authorList>
            <person name="De Canck E."/>
        </authorList>
    </citation>
    <scope>NUCLEOTIDE SEQUENCE [LARGE SCALE GENOMIC DNA]</scope>
    <source>
        <strain evidence="23 24">LMG 27177</strain>
    </source>
</reference>
<dbReference type="GO" id="GO:0042773">
    <property type="term" value="P:ATP synthesis coupled electron transport"/>
    <property type="evidence" value="ECO:0007669"/>
    <property type="project" value="TreeGrafter"/>
</dbReference>
<evidence type="ECO:0000256" key="2">
    <source>
        <dbReference type="ARBA" id="ARBA00004418"/>
    </source>
</evidence>
<evidence type="ECO:0000256" key="16">
    <source>
        <dbReference type="ARBA" id="ARBA00024688"/>
    </source>
</evidence>
<dbReference type="PANTHER" id="PTHR22888">
    <property type="entry name" value="CYTOCHROME C OXIDASE, SUBUNIT II"/>
    <property type="match status" value="1"/>
</dbReference>
<dbReference type="InterPro" id="IPR001505">
    <property type="entry name" value="Copper_CuA"/>
</dbReference>
<dbReference type="PROSITE" id="PS00078">
    <property type="entry name" value="COX2"/>
    <property type="match status" value="1"/>
</dbReference>
<evidence type="ECO:0000256" key="20">
    <source>
        <dbReference type="SAM" id="Phobius"/>
    </source>
</evidence>
<dbReference type="RefSeq" id="WP_425497388.1">
    <property type="nucleotide sequence ID" value="NZ_CADIKI010000005.1"/>
</dbReference>
<dbReference type="GO" id="GO:0005507">
    <property type="term" value="F:copper ion binding"/>
    <property type="evidence" value="ECO:0007669"/>
    <property type="project" value="InterPro"/>
</dbReference>
<dbReference type="GO" id="GO:0016491">
    <property type="term" value="F:oxidoreductase activity"/>
    <property type="evidence" value="ECO:0007669"/>
    <property type="project" value="UniProtKB-KW"/>
</dbReference>
<dbReference type="InterPro" id="IPR008972">
    <property type="entry name" value="Cupredoxin"/>
</dbReference>
<keyword evidence="6 19" id="KW-0349">Heme</keyword>
<dbReference type="InterPro" id="IPR036909">
    <property type="entry name" value="Cyt_c-like_dom_sf"/>
</dbReference>
<dbReference type="EMBL" id="CADIKI010000005">
    <property type="protein sequence ID" value="CAB3786910.1"/>
    <property type="molecule type" value="Genomic_DNA"/>
</dbReference>
<dbReference type="PANTHER" id="PTHR22888:SF9">
    <property type="entry name" value="CYTOCHROME C OXIDASE SUBUNIT 2"/>
    <property type="match status" value="1"/>
</dbReference>
<evidence type="ECO:0000256" key="19">
    <source>
        <dbReference type="PROSITE-ProRule" id="PRU00433"/>
    </source>
</evidence>
<accession>A0A6J5FWL1</accession>
<evidence type="ECO:0000256" key="14">
    <source>
        <dbReference type="ARBA" id="ARBA00023008"/>
    </source>
</evidence>
<keyword evidence="13 19" id="KW-0408">Iron</keyword>
<evidence type="ECO:0000256" key="1">
    <source>
        <dbReference type="ARBA" id="ARBA00004141"/>
    </source>
</evidence>
<sequence length="371" mass="39326">MIPDVGAQIHAIARSRGGAAPAGWKRAAYTVAGSLLAMSHVAQSAAQPQQNALQPAGVQAAHIAKLWNLSLIVCGIVFALVLLATLVALVRNGRGLAAQPPATRPPELGSLTQPEHRTRRVVIGASVLSVIVLVGLIVADVLTDRALSRMPVTDPVRIDMIGAQWWWQASYPPQGGQPGFVTANELHVPVGRPVVVSLQAEDVIHSFWVPSLHGKKDMLPGIDTTIEFRADQPGVYRGQCAEYCGAEHALMAMLVVAEPPERYAAWVARQAQPLAQTTDAVALHGRDVFERASCAGCHTVRGTSATGTPGPDLTHLMSRETIAAGVLANTPENLAAWIKDPNAQKPGATMPAVPLADADRLAVVRWLTTLQ</sequence>
<dbReference type="AlphaFoldDB" id="A0A6J5FWL1"/>
<dbReference type="PROSITE" id="PS51007">
    <property type="entry name" value="CYTC"/>
    <property type="match status" value="1"/>
</dbReference>
<dbReference type="Pfam" id="PF00116">
    <property type="entry name" value="COX2"/>
    <property type="match status" value="1"/>
</dbReference>
<evidence type="ECO:0000256" key="7">
    <source>
        <dbReference type="ARBA" id="ARBA00022660"/>
    </source>
</evidence>
<evidence type="ECO:0000256" key="12">
    <source>
        <dbReference type="ARBA" id="ARBA00022989"/>
    </source>
</evidence>
<proteinExistence type="inferred from homology"/>
<organism evidence="23 24">
    <name type="scientific">Paraburkholderia fynbosensis</name>
    <dbReference type="NCBI Taxonomy" id="1200993"/>
    <lineage>
        <taxon>Bacteria</taxon>
        <taxon>Pseudomonadati</taxon>
        <taxon>Pseudomonadota</taxon>
        <taxon>Betaproteobacteria</taxon>
        <taxon>Burkholderiales</taxon>
        <taxon>Burkholderiaceae</taxon>
        <taxon>Paraburkholderia</taxon>
    </lineage>
</organism>
<evidence type="ECO:0000256" key="9">
    <source>
        <dbReference type="ARBA" id="ARBA00022723"/>
    </source>
</evidence>
<feature type="transmembrane region" description="Helical" evidence="20">
    <location>
        <begin position="121"/>
        <end position="142"/>
    </location>
</feature>
<comment type="catalytic activity">
    <reaction evidence="18">
        <text>4 Fe(II)-[cytochrome c] + O2 + 8 H(+)(in) = 4 Fe(III)-[cytochrome c] + 2 H2O + 4 H(+)(out)</text>
        <dbReference type="Rhea" id="RHEA:11436"/>
        <dbReference type="Rhea" id="RHEA-COMP:10350"/>
        <dbReference type="Rhea" id="RHEA-COMP:14399"/>
        <dbReference type="ChEBI" id="CHEBI:15377"/>
        <dbReference type="ChEBI" id="CHEBI:15378"/>
        <dbReference type="ChEBI" id="CHEBI:15379"/>
        <dbReference type="ChEBI" id="CHEBI:29033"/>
        <dbReference type="ChEBI" id="CHEBI:29034"/>
        <dbReference type="EC" id="7.1.1.9"/>
    </reaction>
</comment>
<evidence type="ECO:0000256" key="17">
    <source>
        <dbReference type="ARBA" id="ARBA00031399"/>
    </source>
</evidence>
<keyword evidence="15 20" id="KW-0472">Membrane</keyword>
<dbReference type="CDD" id="cd04213">
    <property type="entry name" value="CuRO_CcO_Caa3_II"/>
    <property type="match status" value="1"/>
</dbReference>
<evidence type="ECO:0000259" key="22">
    <source>
        <dbReference type="PROSITE" id="PS51007"/>
    </source>
</evidence>
<feature type="domain" description="Cytochrome c" evidence="22">
    <location>
        <begin position="280"/>
        <end position="371"/>
    </location>
</feature>
<keyword evidence="10" id="KW-1278">Translocase</keyword>
<dbReference type="SUPFAM" id="SSF49503">
    <property type="entry name" value="Cupredoxins"/>
    <property type="match status" value="1"/>
</dbReference>
<comment type="function">
    <text evidence="16">Subunits I and II form the functional core of the enzyme complex. Electrons originating in cytochrome c are transferred via heme a and Cu(A) to the binuclear center formed by heme a3 and Cu(B).</text>
</comment>
<dbReference type="EC" id="7.1.1.9" evidence="4"/>
<gene>
    <name evidence="23" type="primary">ctaC_1</name>
    <name evidence="23" type="ORF">LMG27177_02102</name>
</gene>
<keyword evidence="5" id="KW-0813">Transport</keyword>
<feature type="domain" description="Cytochrome oxidase subunit II copper A binding" evidence="21">
    <location>
        <begin position="153"/>
        <end position="269"/>
    </location>
</feature>
<evidence type="ECO:0000256" key="3">
    <source>
        <dbReference type="ARBA" id="ARBA00007866"/>
    </source>
</evidence>
<keyword evidence="23" id="KW-0560">Oxidoreductase</keyword>
<keyword evidence="14" id="KW-0186">Copper</keyword>
<evidence type="ECO:0000256" key="4">
    <source>
        <dbReference type="ARBA" id="ARBA00012949"/>
    </source>
</evidence>
<evidence type="ECO:0000256" key="15">
    <source>
        <dbReference type="ARBA" id="ARBA00023136"/>
    </source>
</evidence>
<evidence type="ECO:0000256" key="11">
    <source>
        <dbReference type="ARBA" id="ARBA00022982"/>
    </source>
</evidence>